<keyword evidence="4" id="KW-0804">Transcription</keyword>
<feature type="region of interest" description="Disordered" evidence="6">
    <location>
        <begin position="1"/>
        <end position="46"/>
    </location>
</feature>
<evidence type="ECO:0000256" key="5">
    <source>
        <dbReference type="ARBA" id="ARBA00023242"/>
    </source>
</evidence>
<comment type="caution">
    <text evidence="8">The sequence shown here is derived from an EMBL/GenBank/DDBJ whole genome shotgun (WGS) entry which is preliminary data.</text>
</comment>
<evidence type="ECO:0000313" key="8">
    <source>
        <dbReference type="EMBL" id="KAJ4822252.1"/>
    </source>
</evidence>
<protein>
    <recommendedName>
        <fullName evidence="7">NAC domain-containing protein</fullName>
    </recommendedName>
</protein>
<feature type="compositionally biased region" description="Acidic residues" evidence="6">
    <location>
        <begin position="11"/>
        <end position="20"/>
    </location>
</feature>
<name>A0A9Q0F0B7_9ROSI</name>
<evidence type="ECO:0000256" key="1">
    <source>
        <dbReference type="ARBA" id="ARBA00004123"/>
    </source>
</evidence>
<dbReference type="Proteomes" id="UP001141552">
    <property type="component" value="Unassembled WGS sequence"/>
</dbReference>
<dbReference type="GO" id="GO:0005634">
    <property type="term" value="C:nucleus"/>
    <property type="evidence" value="ECO:0007669"/>
    <property type="project" value="UniProtKB-SubCell"/>
</dbReference>
<proteinExistence type="predicted"/>
<keyword evidence="2" id="KW-0805">Transcription regulation</keyword>
<evidence type="ECO:0000313" key="9">
    <source>
        <dbReference type="Proteomes" id="UP001141552"/>
    </source>
</evidence>
<dbReference type="InterPro" id="IPR036093">
    <property type="entry name" value="NAC_dom_sf"/>
</dbReference>
<feature type="domain" description="NAC" evidence="7">
    <location>
        <begin position="1"/>
        <end position="100"/>
    </location>
</feature>
<feature type="non-terminal residue" evidence="8">
    <location>
        <position position="257"/>
    </location>
</feature>
<feature type="compositionally biased region" description="Polar residues" evidence="6">
    <location>
        <begin position="25"/>
        <end position="40"/>
    </location>
</feature>
<comment type="subcellular location">
    <subcellularLocation>
        <location evidence="1">Nucleus</location>
    </subcellularLocation>
</comment>
<organism evidence="8 9">
    <name type="scientific">Turnera subulata</name>
    <dbReference type="NCBI Taxonomy" id="218843"/>
    <lineage>
        <taxon>Eukaryota</taxon>
        <taxon>Viridiplantae</taxon>
        <taxon>Streptophyta</taxon>
        <taxon>Embryophyta</taxon>
        <taxon>Tracheophyta</taxon>
        <taxon>Spermatophyta</taxon>
        <taxon>Magnoliopsida</taxon>
        <taxon>eudicotyledons</taxon>
        <taxon>Gunneridae</taxon>
        <taxon>Pentapetalae</taxon>
        <taxon>rosids</taxon>
        <taxon>fabids</taxon>
        <taxon>Malpighiales</taxon>
        <taxon>Passifloraceae</taxon>
        <taxon>Turnera</taxon>
    </lineage>
</organism>
<dbReference type="PROSITE" id="PS51005">
    <property type="entry name" value="NAC"/>
    <property type="match status" value="1"/>
</dbReference>
<dbReference type="SUPFAM" id="SSF101941">
    <property type="entry name" value="NAC domain"/>
    <property type="match status" value="1"/>
</dbReference>
<dbReference type="Gene3D" id="2.170.150.80">
    <property type="entry name" value="NAC domain"/>
    <property type="match status" value="1"/>
</dbReference>
<sequence>MIPDRTPSSEWWDDYDDDYEDRNSYSKSGRINRTTKTGSWQAKGPGKPVCIEKTGKEIGRRKIYVHSMKRDGYKWVMHELSAAVSSPNQRTLVVCKVMKRPRTKGKRKYKNAGISSGDEAGASCNVNLDSEKQNSIKKTRYCTSSEDNSTYTEGEGDHLMAFTPQNYSADVTIPREIDPELPPLPESSVGYNQLDYGSFHVMESHMLTEQGLYYNGNGMHTLPVSEEDPFSAFEPLWMSIGMSLVTIGVGCIHQNGI</sequence>
<dbReference type="GO" id="GO:0003677">
    <property type="term" value="F:DNA binding"/>
    <property type="evidence" value="ECO:0007669"/>
    <property type="project" value="UniProtKB-KW"/>
</dbReference>
<gene>
    <name evidence="8" type="ORF">Tsubulata_028811</name>
</gene>
<dbReference type="InterPro" id="IPR003441">
    <property type="entry name" value="NAC-dom"/>
</dbReference>
<dbReference type="PANTHER" id="PTHR31989">
    <property type="entry name" value="NAC DOMAIN-CONTAINING PROTEIN 82-RELATED"/>
    <property type="match status" value="1"/>
</dbReference>
<evidence type="ECO:0000259" key="7">
    <source>
        <dbReference type="PROSITE" id="PS51005"/>
    </source>
</evidence>
<keyword evidence="5" id="KW-0539">Nucleus</keyword>
<evidence type="ECO:0000256" key="4">
    <source>
        <dbReference type="ARBA" id="ARBA00023163"/>
    </source>
</evidence>
<evidence type="ECO:0000256" key="2">
    <source>
        <dbReference type="ARBA" id="ARBA00023015"/>
    </source>
</evidence>
<dbReference type="EMBL" id="JAKUCV010007720">
    <property type="protein sequence ID" value="KAJ4822252.1"/>
    <property type="molecule type" value="Genomic_DNA"/>
</dbReference>
<reference evidence="8" key="1">
    <citation type="submission" date="2022-02" db="EMBL/GenBank/DDBJ databases">
        <authorList>
            <person name="Henning P.M."/>
            <person name="McCubbin A.G."/>
            <person name="Shore J.S."/>
        </authorList>
    </citation>
    <scope>NUCLEOTIDE SEQUENCE</scope>
    <source>
        <strain evidence="8">F60SS</strain>
        <tissue evidence="8">Leaves</tissue>
    </source>
</reference>
<accession>A0A9Q0F0B7</accession>
<keyword evidence="9" id="KW-1185">Reference proteome</keyword>
<reference evidence="8" key="2">
    <citation type="journal article" date="2023" name="Plants (Basel)">
        <title>Annotation of the Turnera subulata (Passifloraceae) Draft Genome Reveals the S-Locus Evolved after the Divergence of Turneroideae from Passifloroideae in a Stepwise Manner.</title>
        <authorList>
            <person name="Henning P.M."/>
            <person name="Roalson E.H."/>
            <person name="Mir W."/>
            <person name="McCubbin A.G."/>
            <person name="Shore J.S."/>
        </authorList>
    </citation>
    <scope>NUCLEOTIDE SEQUENCE</scope>
    <source>
        <strain evidence="8">F60SS</strain>
    </source>
</reference>
<evidence type="ECO:0000256" key="3">
    <source>
        <dbReference type="ARBA" id="ARBA00023125"/>
    </source>
</evidence>
<dbReference type="AlphaFoldDB" id="A0A9Q0F0B7"/>
<evidence type="ECO:0000256" key="6">
    <source>
        <dbReference type="SAM" id="MobiDB-lite"/>
    </source>
</evidence>
<dbReference type="GO" id="GO:0006355">
    <property type="term" value="P:regulation of DNA-templated transcription"/>
    <property type="evidence" value="ECO:0007669"/>
    <property type="project" value="InterPro"/>
</dbReference>
<dbReference type="Pfam" id="PF02365">
    <property type="entry name" value="NAM"/>
    <property type="match status" value="1"/>
</dbReference>
<keyword evidence="3" id="KW-0238">DNA-binding</keyword>
<dbReference type="OrthoDB" id="10279471at2759"/>